<keyword evidence="2" id="KW-0732">Signal</keyword>
<dbReference type="Proteomes" id="UP001207408">
    <property type="component" value="Unassembled WGS sequence"/>
</dbReference>
<protein>
    <submittedName>
        <fullName evidence="3">Uncharacterized protein</fullName>
    </submittedName>
</protein>
<name>A0AAE3MA40_9BACT</name>
<dbReference type="RefSeq" id="WP_301197250.1">
    <property type="nucleotide sequence ID" value="NZ_JAPDPI010000001.1"/>
</dbReference>
<evidence type="ECO:0000256" key="1">
    <source>
        <dbReference type="SAM" id="MobiDB-lite"/>
    </source>
</evidence>
<dbReference type="AlphaFoldDB" id="A0AAE3MA40"/>
<proteinExistence type="predicted"/>
<accession>A0AAE3MA40</accession>
<feature type="compositionally biased region" description="Polar residues" evidence="1">
    <location>
        <begin position="118"/>
        <end position="129"/>
    </location>
</feature>
<feature type="compositionally biased region" description="Low complexity" evidence="1">
    <location>
        <begin position="83"/>
        <end position="98"/>
    </location>
</feature>
<evidence type="ECO:0000313" key="3">
    <source>
        <dbReference type="EMBL" id="MCW3804026.1"/>
    </source>
</evidence>
<feature type="region of interest" description="Disordered" evidence="1">
    <location>
        <begin position="23"/>
        <end position="129"/>
    </location>
</feature>
<dbReference type="EMBL" id="JAPDPI010000001">
    <property type="protein sequence ID" value="MCW3804026.1"/>
    <property type="molecule type" value="Genomic_DNA"/>
</dbReference>
<gene>
    <name evidence="3" type="ORF">OM074_00225</name>
</gene>
<evidence type="ECO:0000313" key="4">
    <source>
        <dbReference type="Proteomes" id="UP001207408"/>
    </source>
</evidence>
<reference evidence="3" key="1">
    <citation type="submission" date="2022-10" db="EMBL/GenBank/DDBJ databases">
        <authorList>
            <person name="Yu W.X."/>
        </authorList>
    </citation>
    <scope>NUCLEOTIDE SEQUENCE</scope>
    <source>
        <strain evidence="3">D04</strain>
    </source>
</reference>
<feature type="signal peptide" evidence="2">
    <location>
        <begin position="1"/>
        <end position="21"/>
    </location>
</feature>
<evidence type="ECO:0000256" key="2">
    <source>
        <dbReference type="SAM" id="SignalP"/>
    </source>
</evidence>
<feature type="compositionally biased region" description="Low complexity" evidence="1">
    <location>
        <begin position="64"/>
        <end position="76"/>
    </location>
</feature>
<feature type="compositionally biased region" description="Basic and acidic residues" evidence="1">
    <location>
        <begin position="27"/>
        <end position="53"/>
    </location>
</feature>
<sequence>MKTRLIFSAIALFAIVSLSNAQTNTEPTEKKNTTQQFIDKDNDGVCDHYESRQENGQGMAYRRGNGNNNTGTNGQYCRHRNRNGNNNYCKKGYGYGKNSMKHNKDMNRPKLGQGQFVDANNNGVCDNRE</sequence>
<keyword evidence="4" id="KW-1185">Reference proteome</keyword>
<feature type="chain" id="PRO_5041932226" evidence="2">
    <location>
        <begin position="22"/>
        <end position="129"/>
    </location>
</feature>
<comment type="caution">
    <text evidence="3">The sequence shown here is derived from an EMBL/GenBank/DDBJ whole genome shotgun (WGS) entry which is preliminary data.</text>
</comment>
<organism evidence="3 4">
    <name type="scientific">Plebeiibacterium marinum</name>
    <dbReference type="NCBI Taxonomy" id="2992111"/>
    <lineage>
        <taxon>Bacteria</taxon>
        <taxon>Pseudomonadati</taxon>
        <taxon>Bacteroidota</taxon>
        <taxon>Bacteroidia</taxon>
        <taxon>Marinilabiliales</taxon>
        <taxon>Marinilabiliaceae</taxon>
        <taxon>Plebeiibacterium</taxon>
    </lineage>
</organism>